<protein>
    <submittedName>
        <fullName evidence="2">Uncharacterized protein</fullName>
    </submittedName>
</protein>
<comment type="caution">
    <text evidence="2">The sequence shown here is derived from an EMBL/GenBank/DDBJ whole genome shotgun (WGS) entry which is preliminary data.</text>
</comment>
<evidence type="ECO:0000313" key="3">
    <source>
        <dbReference type="Proteomes" id="UP001212997"/>
    </source>
</evidence>
<feature type="compositionally biased region" description="Polar residues" evidence="1">
    <location>
        <begin position="33"/>
        <end position="44"/>
    </location>
</feature>
<dbReference type="Proteomes" id="UP001212997">
    <property type="component" value="Unassembled WGS sequence"/>
</dbReference>
<name>A0AAD5UX71_9APHY</name>
<gene>
    <name evidence="2" type="ORF">NLI96_g8533</name>
</gene>
<accession>A0AAD5UX71</accession>
<proteinExistence type="predicted"/>
<reference evidence="2" key="1">
    <citation type="submission" date="2022-07" db="EMBL/GenBank/DDBJ databases">
        <title>Genome Sequence of Physisporinus lineatus.</title>
        <authorList>
            <person name="Buettner E."/>
        </authorList>
    </citation>
    <scope>NUCLEOTIDE SEQUENCE</scope>
    <source>
        <strain evidence="2">VT162</strain>
    </source>
</reference>
<keyword evidence="3" id="KW-1185">Reference proteome</keyword>
<feature type="region of interest" description="Disordered" evidence="1">
    <location>
        <begin position="1"/>
        <end position="75"/>
    </location>
</feature>
<dbReference type="AlphaFoldDB" id="A0AAD5UX71"/>
<evidence type="ECO:0000256" key="1">
    <source>
        <dbReference type="SAM" id="MobiDB-lite"/>
    </source>
</evidence>
<organism evidence="2 3">
    <name type="scientific">Meripilus lineatus</name>
    <dbReference type="NCBI Taxonomy" id="2056292"/>
    <lineage>
        <taxon>Eukaryota</taxon>
        <taxon>Fungi</taxon>
        <taxon>Dikarya</taxon>
        <taxon>Basidiomycota</taxon>
        <taxon>Agaricomycotina</taxon>
        <taxon>Agaricomycetes</taxon>
        <taxon>Polyporales</taxon>
        <taxon>Meripilaceae</taxon>
        <taxon>Meripilus</taxon>
    </lineage>
</organism>
<dbReference type="EMBL" id="JANAWD010000390">
    <property type="protein sequence ID" value="KAJ3480183.1"/>
    <property type="molecule type" value="Genomic_DNA"/>
</dbReference>
<feature type="compositionally biased region" description="Basic and acidic residues" evidence="1">
    <location>
        <begin position="45"/>
        <end position="62"/>
    </location>
</feature>
<feature type="compositionally biased region" description="Polar residues" evidence="1">
    <location>
        <begin position="65"/>
        <end position="75"/>
    </location>
</feature>
<sequence>MQSDYSSAPMTRDDEDAGPPIPRGKAQKGQAGVKTTKNSNPDLTKSSKDQSSRDDTRGDRSGRGQNTTNTSPPRT</sequence>
<evidence type="ECO:0000313" key="2">
    <source>
        <dbReference type="EMBL" id="KAJ3480183.1"/>
    </source>
</evidence>